<keyword evidence="2" id="KW-1185">Reference proteome</keyword>
<organism evidence="1 2">
    <name type="scientific">Candidatus Viadribacter manganicus</name>
    <dbReference type="NCBI Taxonomy" id="1759059"/>
    <lineage>
        <taxon>Bacteria</taxon>
        <taxon>Pseudomonadati</taxon>
        <taxon>Pseudomonadota</taxon>
        <taxon>Alphaproteobacteria</taxon>
        <taxon>Hyphomonadales</taxon>
        <taxon>Hyphomonadaceae</taxon>
        <taxon>Candidatus Viadribacter</taxon>
    </lineage>
</organism>
<proteinExistence type="predicted"/>
<dbReference type="Proteomes" id="UP000092498">
    <property type="component" value="Chromosome"/>
</dbReference>
<name>A0A1B1AGS5_9PROT</name>
<sequence>MMRTRPKTQAEFVALARAMAQSDSFKNAEQIYCALLVWPDEVDQWWNQDLAANIDALCHGNASKR</sequence>
<evidence type="ECO:0000313" key="1">
    <source>
        <dbReference type="EMBL" id="ANP45757.1"/>
    </source>
</evidence>
<dbReference type="InParanoid" id="A0A1B1AGS5"/>
<dbReference type="EMBL" id="CP013244">
    <property type="protein sequence ID" value="ANP45757.1"/>
    <property type="molecule type" value="Genomic_DNA"/>
</dbReference>
<dbReference type="AlphaFoldDB" id="A0A1B1AGS5"/>
<dbReference type="KEGG" id="cbot:ATE48_07400"/>
<reference evidence="1 2" key="1">
    <citation type="submission" date="2015-11" db="EMBL/GenBank/DDBJ databases">
        <title>Whole-Genome Sequence of Candidatus Oderbacter manganicum from the National Park Lower Oder Valley, Germany.</title>
        <authorList>
            <person name="Braun B."/>
            <person name="Liere K."/>
            <person name="Szewzyk U."/>
        </authorList>
    </citation>
    <scope>NUCLEOTIDE SEQUENCE [LARGE SCALE GENOMIC DNA]</scope>
    <source>
        <strain evidence="1 2">OTSz_A_272</strain>
    </source>
</reference>
<accession>A0A1B1AGS5</accession>
<protein>
    <submittedName>
        <fullName evidence="1">Uncharacterized protein</fullName>
    </submittedName>
</protein>
<evidence type="ECO:0000313" key="2">
    <source>
        <dbReference type="Proteomes" id="UP000092498"/>
    </source>
</evidence>
<gene>
    <name evidence="1" type="ORF">ATE48_07400</name>
</gene>